<reference evidence="2 3" key="1">
    <citation type="submission" date="2018-08" db="EMBL/GenBank/DDBJ databases">
        <title>Genome and evolution of the arbuscular mycorrhizal fungus Diversispora epigaea (formerly Glomus versiforme) and its bacterial endosymbionts.</title>
        <authorList>
            <person name="Sun X."/>
            <person name="Fei Z."/>
            <person name="Harrison M."/>
        </authorList>
    </citation>
    <scope>NUCLEOTIDE SEQUENCE [LARGE SCALE GENOMIC DNA]</scope>
    <source>
        <strain evidence="2 3">IT104</strain>
    </source>
</reference>
<evidence type="ECO:0000313" key="2">
    <source>
        <dbReference type="EMBL" id="RHZ74085.1"/>
    </source>
</evidence>
<keyword evidence="3" id="KW-1185">Reference proteome</keyword>
<name>A0A397IEC5_9GLOM</name>
<protein>
    <submittedName>
        <fullName evidence="2">Uncharacterized protein</fullName>
    </submittedName>
</protein>
<proteinExistence type="predicted"/>
<gene>
    <name evidence="2" type="ORF">Glove_227g184</name>
</gene>
<evidence type="ECO:0000256" key="1">
    <source>
        <dbReference type="SAM" id="MobiDB-lite"/>
    </source>
</evidence>
<organism evidence="2 3">
    <name type="scientific">Diversispora epigaea</name>
    <dbReference type="NCBI Taxonomy" id="1348612"/>
    <lineage>
        <taxon>Eukaryota</taxon>
        <taxon>Fungi</taxon>
        <taxon>Fungi incertae sedis</taxon>
        <taxon>Mucoromycota</taxon>
        <taxon>Glomeromycotina</taxon>
        <taxon>Glomeromycetes</taxon>
        <taxon>Diversisporales</taxon>
        <taxon>Diversisporaceae</taxon>
        <taxon>Diversispora</taxon>
    </lineage>
</organism>
<feature type="region of interest" description="Disordered" evidence="1">
    <location>
        <begin position="1"/>
        <end position="56"/>
    </location>
</feature>
<dbReference type="OrthoDB" id="2388273at2759"/>
<evidence type="ECO:0000313" key="3">
    <source>
        <dbReference type="Proteomes" id="UP000266861"/>
    </source>
</evidence>
<sequence length="102" mass="11388">MVDADNGKNKDNNSKGKGTDMLEGSNKRPIEVDSEEPNTTQDKSPSKKAKKEVKNEDFQMLKRLIKELTTNSPHVTEISKEAVSGSSEDLLYLYNNITNSEL</sequence>
<dbReference type="Proteomes" id="UP000266861">
    <property type="component" value="Unassembled WGS sequence"/>
</dbReference>
<dbReference type="AlphaFoldDB" id="A0A397IEC5"/>
<comment type="caution">
    <text evidence="2">The sequence shown here is derived from an EMBL/GenBank/DDBJ whole genome shotgun (WGS) entry which is preliminary data.</text>
</comment>
<accession>A0A397IEC5</accession>
<feature type="compositionally biased region" description="Basic and acidic residues" evidence="1">
    <location>
        <begin position="1"/>
        <end position="31"/>
    </location>
</feature>
<dbReference type="EMBL" id="PQFF01000210">
    <property type="protein sequence ID" value="RHZ74085.1"/>
    <property type="molecule type" value="Genomic_DNA"/>
</dbReference>